<reference evidence="1 2" key="1">
    <citation type="submission" date="2011-10" db="EMBL/GenBank/DDBJ databases">
        <title>The Genome Sequence of Prevotella histicola F0411.</title>
        <authorList>
            <consortium name="The Broad Institute Genome Sequencing Platform"/>
            <person name="Earl A."/>
            <person name="Ward D."/>
            <person name="Feldgarden M."/>
            <person name="Gevers D."/>
            <person name="Izard J."/>
            <person name="Ganesan A."/>
            <person name="Blanton J.M."/>
            <person name="Baranova O.V."/>
            <person name="Tanner A.C."/>
            <person name="Mathney J.M.J."/>
            <person name="Dewhirst F.E."/>
            <person name="Young S.K."/>
            <person name="Zeng Q."/>
            <person name="Gargeya S."/>
            <person name="Fitzgerald M."/>
            <person name="Haas B."/>
            <person name="Abouelleil A."/>
            <person name="Alvarado L."/>
            <person name="Arachchi H.M."/>
            <person name="Berlin A."/>
            <person name="Brown A."/>
            <person name="Chapman S.B."/>
            <person name="Chen Z."/>
            <person name="Dunbar C."/>
            <person name="Freedman E."/>
            <person name="Gearin G."/>
            <person name="Gellesch M."/>
            <person name="Goldberg J."/>
            <person name="Griggs A."/>
            <person name="Gujja S."/>
            <person name="Heiman D."/>
            <person name="Howarth C."/>
            <person name="Larson L."/>
            <person name="Lui A."/>
            <person name="MacDonald P.J.P."/>
            <person name="Montmayeur A."/>
            <person name="Murphy C."/>
            <person name="Neiman D."/>
            <person name="Pearson M."/>
            <person name="Priest M."/>
            <person name="Roberts A."/>
            <person name="Saif S."/>
            <person name="Shea T."/>
            <person name="Shenoy N."/>
            <person name="Sisk P."/>
            <person name="Stolte C."/>
            <person name="Sykes S."/>
            <person name="Wortman J."/>
            <person name="Nusbaum C."/>
            <person name="Birren B."/>
        </authorList>
    </citation>
    <scope>NUCLEOTIDE SEQUENCE [LARGE SCALE GENOMIC DNA]</scope>
    <source>
        <strain evidence="1 2">F0411</strain>
    </source>
</reference>
<gene>
    <name evidence="1" type="ORF">HMPREF9138_01180</name>
</gene>
<proteinExistence type="predicted"/>
<keyword evidence="2" id="KW-1185">Reference proteome</keyword>
<sequence length="40" mass="4665">MGNGVNVHDRIPCGESYFISTKTNEKRLMKQTEERMCMTE</sequence>
<dbReference type="AlphaFoldDB" id="G6AGF3"/>
<name>G6AGF3_9BACT</name>
<dbReference type="PATRIC" id="fig|857291.3.peg.1179"/>
<protein>
    <submittedName>
        <fullName evidence="1">Uncharacterized protein</fullName>
    </submittedName>
</protein>
<dbReference type="HOGENOM" id="CLU_3294268_0_0_10"/>
<evidence type="ECO:0000313" key="1">
    <source>
        <dbReference type="EMBL" id="EHG16344.1"/>
    </source>
</evidence>
<dbReference type="Proteomes" id="UP000004597">
    <property type="component" value="Unassembled WGS sequence"/>
</dbReference>
<dbReference type="EMBL" id="AFXP01000009">
    <property type="protein sequence ID" value="EHG16344.1"/>
    <property type="molecule type" value="Genomic_DNA"/>
</dbReference>
<accession>G6AGF3</accession>
<evidence type="ECO:0000313" key="2">
    <source>
        <dbReference type="Proteomes" id="UP000004597"/>
    </source>
</evidence>
<organism evidence="1 2">
    <name type="scientific">Prevotella histicola F0411</name>
    <dbReference type="NCBI Taxonomy" id="857291"/>
    <lineage>
        <taxon>Bacteria</taxon>
        <taxon>Pseudomonadati</taxon>
        <taxon>Bacteroidota</taxon>
        <taxon>Bacteroidia</taxon>
        <taxon>Bacteroidales</taxon>
        <taxon>Prevotellaceae</taxon>
        <taxon>Prevotella</taxon>
    </lineage>
</organism>
<comment type="caution">
    <text evidence="1">The sequence shown here is derived from an EMBL/GenBank/DDBJ whole genome shotgun (WGS) entry which is preliminary data.</text>
</comment>